<evidence type="ECO:0000313" key="2">
    <source>
        <dbReference type="EMBL" id="MRN56311.1"/>
    </source>
</evidence>
<gene>
    <name evidence="2" type="ORF">GJB61_25385</name>
</gene>
<dbReference type="Proteomes" id="UP000463051">
    <property type="component" value="Unassembled WGS sequence"/>
</dbReference>
<evidence type="ECO:0000256" key="1">
    <source>
        <dbReference type="SAM" id="Phobius"/>
    </source>
</evidence>
<organism evidence="2 3">
    <name type="scientific">Paenibacillus monticola</name>
    <dbReference type="NCBI Taxonomy" id="2666075"/>
    <lineage>
        <taxon>Bacteria</taxon>
        <taxon>Bacillati</taxon>
        <taxon>Bacillota</taxon>
        <taxon>Bacilli</taxon>
        <taxon>Bacillales</taxon>
        <taxon>Paenibacillaceae</taxon>
        <taxon>Paenibacillus</taxon>
    </lineage>
</organism>
<feature type="transmembrane region" description="Helical" evidence="1">
    <location>
        <begin position="45"/>
        <end position="69"/>
    </location>
</feature>
<proteinExistence type="predicted"/>
<comment type="caution">
    <text evidence="2">The sequence shown here is derived from an EMBL/GenBank/DDBJ whole genome shotgun (WGS) entry which is preliminary data.</text>
</comment>
<name>A0A7X2HAC1_9BACL</name>
<protein>
    <submittedName>
        <fullName evidence="2">Uncharacterized protein</fullName>
    </submittedName>
</protein>
<dbReference type="InterPro" id="IPR048136">
    <property type="entry name" value="STM3941-like"/>
</dbReference>
<dbReference type="EMBL" id="WJXB01000013">
    <property type="protein sequence ID" value="MRN56311.1"/>
    <property type="molecule type" value="Genomic_DNA"/>
</dbReference>
<keyword evidence="3" id="KW-1185">Reference proteome</keyword>
<keyword evidence="1" id="KW-0812">Transmembrane</keyword>
<dbReference type="AlphaFoldDB" id="A0A7X2HAC1"/>
<sequence>MENYTILASRKRIMFVTLLSVVFLLLGAVFILFTVIAVGSGNSDINVYIVGVVGVVVVLIFLLCLLYYVKTLIAGKPAVVISNEGIFDNSSYLAAGLIKWEEIDEIALINYQKQILLGITTYDANLIIDRTQGFKRMLYKINKKLIDTQVNIPVKTLACSIEELIEMITEKQTAHEKESR</sequence>
<feature type="transmembrane region" description="Helical" evidence="1">
    <location>
        <begin position="12"/>
        <end position="39"/>
    </location>
</feature>
<keyword evidence="1" id="KW-0472">Membrane</keyword>
<keyword evidence="1" id="KW-1133">Transmembrane helix</keyword>
<dbReference type="NCBIfam" id="NF041635">
    <property type="entry name" value="STM3941_fam"/>
    <property type="match status" value="1"/>
</dbReference>
<dbReference type="RefSeq" id="WP_154121802.1">
    <property type="nucleotide sequence ID" value="NZ_WJXB01000013.1"/>
</dbReference>
<accession>A0A7X2HAC1</accession>
<evidence type="ECO:0000313" key="3">
    <source>
        <dbReference type="Proteomes" id="UP000463051"/>
    </source>
</evidence>
<reference evidence="2 3" key="1">
    <citation type="submission" date="2019-11" db="EMBL/GenBank/DDBJ databases">
        <title>Paenibacillus monticola sp. nov., a novel PGPR strain isolated from mountain sample in China.</title>
        <authorList>
            <person name="Zhao Q."/>
            <person name="Li H.-P."/>
            <person name="Zhang J.-L."/>
        </authorList>
    </citation>
    <scope>NUCLEOTIDE SEQUENCE [LARGE SCALE GENOMIC DNA]</scope>
    <source>
        <strain evidence="2 3">LC-T2</strain>
    </source>
</reference>